<feature type="DNA-binding region" description="H-T-H motif" evidence="3">
    <location>
        <begin position="27"/>
        <end position="46"/>
    </location>
</feature>
<gene>
    <name evidence="5" type="ORF">SAMN05216243_3168</name>
</gene>
<evidence type="ECO:0000256" key="3">
    <source>
        <dbReference type="PROSITE-ProRule" id="PRU00335"/>
    </source>
</evidence>
<dbReference type="Proteomes" id="UP000198694">
    <property type="component" value="Unassembled WGS sequence"/>
</dbReference>
<reference evidence="5 6" key="1">
    <citation type="submission" date="2016-10" db="EMBL/GenBank/DDBJ databases">
        <authorList>
            <person name="de Groot N.N."/>
        </authorList>
    </citation>
    <scope>NUCLEOTIDE SEQUENCE [LARGE SCALE GENOMIC DNA]</scope>
    <source>
        <strain evidence="5 6">CGMCC 1.6502</strain>
    </source>
</reference>
<dbReference type="STRING" id="407036.SAMN05216243_3168"/>
<dbReference type="InterPro" id="IPR009057">
    <property type="entry name" value="Homeodomain-like_sf"/>
</dbReference>
<dbReference type="PROSITE" id="PS50977">
    <property type="entry name" value="HTH_TETR_2"/>
    <property type="match status" value="1"/>
</dbReference>
<evidence type="ECO:0000313" key="6">
    <source>
        <dbReference type="Proteomes" id="UP000198694"/>
    </source>
</evidence>
<evidence type="ECO:0000256" key="2">
    <source>
        <dbReference type="ARBA" id="ARBA00023125"/>
    </source>
</evidence>
<evidence type="ECO:0000259" key="4">
    <source>
        <dbReference type="PROSITE" id="PS50977"/>
    </source>
</evidence>
<evidence type="ECO:0000313" key="5">
    <source>
        <dbReference type="EMBL" id="SDK43661.1"/>
    </source>
</evidence>
<dbReference type="InterPro" id="IPR001647">
    <property type="entry name" value="HTH_TetR"/>
</dbReference>
<dbReference type="RefSeq" id="WP_093216234.1">
    <property type="nucleotide sequence ID" value="NZ_FNFL01000006.1"/>
</dbReference>
<dbReference type="EMBL" id="FNFL01000006">
    <property type="protein sequence ID" value="SDK43661.1"/>
    <property type="molecule type" value="Genomic_DNA"/>
</dbReference>
<sequence>MSNNQTKQKVMDAACRLFFTKGYHGTSVRDIAKSASINVSLINYYFNSKQGLLESIVTCYYEQYLGQLEAVITDTKAMPKLERLKKMIAVIIQYKQAHHQFTCFIHRELTLDSIFVREMMVTYLAKENYLLSSVFNESLQRTSHTNLDMKFLFIQFKGMLSSPFSSPNEWRNFLEWNHSQDFFAKKYTSFICSWIDHLASENRYEERGNIHVQF</sequence>
<organism evidence="5 6">
    <name type="scientific">Sediminibacillus albus</name>
    <dbReference type="NCBI Taxonomy" id="407036"/>
    <lineage>
        <taxon>Bacteria</taxon>
        <taxon>Bacillati</taxon>
        <taxon>Bacillota</taxon>
        <taxon>Bacilli</taxon>
        <taxon>Bacillales</taxon>
        <taxon>Bacillaceae</taxon>
        <taxon>Sediminibacillus</taxon>
    </lineage>
</organism>
<dbReference type="SUPFAM" id="SSF46689">
    <property type="entry name" value="Homeodomain-like"/>
    <property type="match status" value="1"/>
</dbReference>
<dbReference type="NCBIfam" id="NF037937">
    <property type="entry name" value="septum_RefZ"/>
    <property type="match status" value="1"/>
</dbReference>
<dbReference type="OrthoDB" id="9789566at2"/>
<keyword evidence="6" id="KW-1185">Reference proteome</keyword>
<accession>A0A1G9BW13</accession>
<feature type="domain" description="HTH tetR-type" evidence="4">
    <location>
        <begin position="4"/>
        <end position="64"/>
    </location>
</feature>
<protein>
    <submittedName>
        <fullName evidence="5">Regulatory protein, tetR family</fullName>
    </submittedName>
</protein>
<dbReference type="Gene3D" id="1.10.357.10">
    <property type="entry name" value="Tetracycline Repressor, domain 2"/>
    <property type="match status" value="1"/>
</dbReference>
<proteinExistence type="predicted"/>
<dbReference type="AlphaFoldDB" id="A0A1G9BW13"/>
<evidence type="ECO:0000256" key="1">
    <source>
        <dbReference type="ARBA" id="ARBA00022491"/>
    </source>
</evidence>
<dbReference type="InterPro" id="IPR050624">
    <property type="entry name" value="HTH-type_Tx_Regulator"/>
</dbReference>
<dbReference type="Pfam" id="PF00440">
    <property type="entry name" value="TetR_N"/>
    <property type="match status" value="1"/>
</dbReference>
<dbReference type="PRINTS" id="PR00455">
    <property type="entry name" value="HTHTETR"/>
</dbReference>
<keyword evidence="2 3" id="KW-0238">DNA-binding</keyword>
<dbReference type="PANTHER" id="PTHR43479">
    <property type="entry name" value="ACREF/ENVCD OPERON REPRESSOR-RELATED"/>
    <property type="match status" value="1"/>
</dbReference>
<name>A0A1G9BW13_9BACI</name>
<keyword evidence="1" id="KW-0678">Repressor</keyword>
<dbReference type="GO" id="GO:0003677">
    <property type="term" value="F:DNA binding"/>
    <property type="evidence" value="ECO:0007669"/>
    <property type="project" value="UniProtKB-UniRule"/>
</dbReference>
<dbReference type="PANTHER" id="PTHR43479:SF22">
    <property type="entry name" value="TRANSCRIPTIONAL REGULATOR, TETR FAMILY"/>
    <property type="match status" value="1"/>
</dbReference>